<feature type="transmembrane region" description="Helical" evidence="1">
    <location>
        <begin position="12"/>
        <end position="32"/>
    </location>
</feature>
<dbReference type="Proteomes" id="UP001139521">
    <property type="component" value="Unassembled WGS sequence"/>
</dbReference>
<comment type="caution">
    <text evidence="3">The sequence shown here is derived from an EMBL/GenBank/DDBJ whole genome shotgun (WGS) entry which is preliminary data.</text>
</comment>
<reference evidence="3" key="1">
    <citation type="submission" date="2022-01" db="EMBL/GenBank/DDBJ databases">
        <title>Genome sequencing of Zunongwangia sp. M21534 genome.</title>
        <authorList>
            <person name="Chen Y."/>
            <person name="Dong C."/>
            <person name="Shao Z."/>
        </authorList>
    </citation>
    <scope>NUCLEOTIDE SEQUENCE</scope>
    <source>
        <strain evidence="3">MCCC M21534</strain>
    </source>
</reference>
<dbReference type="Pfam" id="PF06580">
    <property type="entry name" value="His_kinase"/>
    <property type="match status" value="1"/>
</dbReference>
<organism evidence="3 4">
    <name type="scientific">Zunongwangia pacifica</name>
    <dbReference type="NCBI Taxonomy" id="2911062"/>
    <lineage>
        <taxon>Bacteria</taxon>
        <taxon>Pseudomonadati</taxon>
        <taxon>Bacteroidota</taxon>
        <taxon>Flavobacteriia</taxon>
        <taxon>Flavobacteriales</taxon>
        <taxon>Flavobacteriaceae</taxon>
        <taxon>Zunongwangia</taxon>
    </lineage>
</organism>
<keyword evidence="3" id="KW-0808">Transferase</keyword>
<dbReference type="GO" id="GO:0000155">
    <property type="term" value="F:phosphorelay sensor kinase activity"/>
    <property type="evidence" value="ECO:0007669"/>
    <property type="project" value="InterPro"/>
</dbReference>
<evidence type="ECO:0000256" key="1">
    <source>
        <dbReference type="SAM" id="Phobius"/>
    </source>
</evidence>
<dbReference type="AlphaFoldDB" id="A0A9X1ZUK0"/>
<keyword evidence="4" id="KW-1185">Reference proteome</keyword>
<gene>
    <name evidence="3" type="ORF">L1967_18185</name>
</gene>
<keyword evidence="1" id="KW-0812">Transmembrane</keyword>
<dbReference type="InterPro" id="IPR036890">
    <property type="entry name" value="HATPase_C_sf"/>
</dbReference>
<dbReference type="SUPFAM" id="SSF55874">
    <property type="entry name" value="ATPase domain of HSP90 chaperone/DNA topoisomerase II/histidine kinase"/>
    <property type="match status" value="1"/>
</dbReference>
<proteinExistence type="predicted"/>
<keyword evidence="1" id="KW-0472">Membrane</keyword>
<evidence type="ECO:0000259" key="2">
    <source>
        <dbReference type="Pfam" id="PF06580"/>
    </source>
</evidence>
<feature type="transmembrane region" description="Helical" evidence="1">
    <location>
        <begin position="52"/>
        <end position="71"/>
    </location>
</feature>
<accession>A0A9X1ZUK0</accession>
<sequence length="272" mass="31995">MTFNFTEKKWLAIKLIIVLSVLLPVSIVTYQIVFSGKDSVILLEDYPTPVSFIILIYYLILLILGILWLLIQLKSIINLKNEKKKNELLHLQNQVNPHFFFNMLNNLYGVVGKDTIKAKNLILKLSDLMRYSIYRGAKNEVRIKEEISYLQSFIELNKIRYHKEIDIRFEIEVDNEDEKIMPLIFIALMENAFKHGVENLREKSFVYCHLRALKGEIIFEISNNFDKQGSNEKPGIGIKNLKRRLEIAYPNKHIFKITQKETVFTAFLKIRK</sequence>
<dbReference type="GO" id="GO:0016020">
    <property type="term" value="C:membrane"/>
    <property type="evidence" value="ECO:0007669"/>
    <property type="project" value="InterPro"/>
</dbReference>
<dbReference type="PANTHER" id="PTHR34220:SF7">
    <property type="entry name" value="SENSOR HISTIDINE KINASE YPDA"/>
    <property type="match status" value="1"/>
</dbReference>
<keyword evidence="1" id="KW-1133">Transmembrane helix</keyword>
<dbReference type="InterPro" id="IPR010559">
    <property type="entry name" value="Sig_transdc_His_kin_internal"/>
</dbReference>
<keyword evidence="3" id="KW-0418">Kinase</keyword>
<dbReference type="InterPro" id="IPR050640">
    <property type="entry name" value="Bact_2-comp_sensor_kinase"/>
</dbReference>
<evidence type="ECO:0000313" key="3">
    <source>
        <dbReference type="EMBL" id="MCL6220224.1"/>
    </source>
</evidence>
<protein>
    <submittedName>
        <fullName evidence="3">Histidine kinase</fullName>
    </submittedName>
</protein>
<feature type="domain" description="Signal transduction histidine kinase internal region" evidence="2">
    <location>
        <begin position="87"/>
        <end position="164"/>
    </location>
</feature>
<dbReference type="PANTHER" id="PTHR34220">
    <property type="entry name" value="SENSOR HISTIDINE KINASE YPDA"/>
    <property type="match status" value="1"/>
</dbReference>
<evidence type="ECO:0000313" key="4">
    <source>
        <dbReference type="Proteomes" id="UP001139521"/>
    </source>
</evidence>
<dbReference type="EMBL" id="JAKHSK010000035">
    <property type="protein sequence ID" value="MCL6220224.1"/>
    <property type="molecule type" value="Genomic_DNA"/>
</dbReference>
<name>A0A9X1ZUK0_9FLAO</name>
<dbReference type="Gene3D" id="3.30.565.10">
    <property type="entry name" value="Histidine kinase-like ATPase, C-terminal domain"/>
    <property type="match status" value="1"/>
</dbReference>
<dbReference type="RefSeq" id="WP_249602927.1">
    <property type="nucleotide sequence ID" value="NZ_JAKHSK010000035.1"/>
</dbReference>